<reference evidence="1" key="1">
    <citation type="submission" date="2022-10" db="EMBL/GenBank/DDBJ databases">
        <title>The complete genomes of actinobacterial strains from the NBC collection.</title>
        <authorList>
            <person name="Joergensen T.S."/>
            <person name="Alvarez Arevalo M."/>
            <person name="Sterndorff E.B."/>
            <person name="Faurdal D."/>
            <person name="Vuksanovic O."/>
            <person name="Mourched A.-S."/>
            <person name="Charusanti P."/>
            <person name="Shaw S."/>
            <person name="Blin K."/>
            <person name="Weber T."/>
        </authorList>
    </citation>
    <scope>NUCLEOTIDE SEQUENCE</scope>
    <source>
        <strain evidence="1">NBC_00119</strain>
    </source>
</reference>
<sequence length="64" mass="7050">MTDESERSIRAAIDGEMLLLDPEVRASPARVLELLDTDFTEIGDSGQRKIQVGGEGPRVFRTGF</sequence>
<accession>A0AAU1U192</accession>
<name>A0AAU1U192_9ACTN</name>
<evidence type="ECO:0000313" key="1">
    <source>
        <dbReference type="EMBL" id="WTS11395.1"/>
    </source>
</evidence>
<evidence type="ECO:0008006" key="2">
    <source>
        <dbReference type="Google" id="ProtNLM"/>
    </source>
</evidence>
<proteinExistence type="predicted"/>
<dbReference type="AlphaFoldDB" id="A0AAU1U192"/>
<protein>
    <recommendedName>
        <fullName evidence="2">Nuclear transport factor 2 family protein</fullName>
    </recommendedName>
</protein>
<dbReference type="EMBL" id="CP108195">
    <property type="protein sequence ID" value="WTS11395.1"/>
    <property type="molecule type" value="Genomic_DNA"/>
</dbReference>
<gene>
    <name evidence="1" type="ORF">OHU69_10150</name>
</gene>
<organism evidence="1">
    <name type="scientific">Streptomyces sp. NBC_00119</name>
    <dbReference type="NCBI Taxonomy" id="2975659"/>
    <lineage>
        <taxon>Bacteria</taxon>
        <taxon>Bacillati</taxon>
        <taxon>Actinomycetota</taxon>
        <taxon>Actinomycetes</taxon>
        <taxon>Kitasatosporales</taxon>
        <taxon>Streptomycetaceae</taxon>
        <taxon>Streptomyces</taxon>
    </lineage>
</organism>